<dbReference type="Gene3D" id="2.10.69.10">
    <property type="entry name" value="Cysteine Protease (Bromelain) Inhibitor, subunit H"/>
    <property type="match status" value="1"/>
</dbReference>
<feature type="domain" description="Bowman-Birk serine protease inhibitors family" evidence="5">
    <location>
        <begin position="34"/>
        <end position="92"/>
    </location>
</feature>
<evidence type="ECO:0000313" key="8">
    <source>
        <dbReference type="Proteomes" id="UP000324897"/>
    </source>
</evidence>
<accession>A0A5J9SXM5</accession>
<evidence type="ECO:0000313" key="7">
    <source>
        <dbReference type="EMBL" id="TVU36510.1"/>
    </source>
</evidence>
<dbReference type="Proteomes" id="UP000324897">
    <property type="component" value="Unassembled WGS sequence"/>
</dbReference>
<feature type="chain" id="PRO_5033490992" description="Bowman-Birk serine protease inhibitors family domain-containing protein" evidence="4">
    <location>
        <begin position="25"/>
        <end position="92"/>
    </location>
</feature>
<dbReference type="EMBL" id="RWGY01000009">
    <property type="protein sequence ID" value="TVU36510.1"/>
    <property type="molecule type" value="Genomic_DNA"/>
</dbReference>
<dbReference type="InterPro" id="IPR035995">
    <property type="entry name" value="Bowman-Birk_prot_inh"/>
</dbReference>
<reference evidence="6 8" key="1">
    <citation type="journal article" date="2019" name="Sci. Rep.">
        <title>A high-quality genome of Eragrostis curvula grass provides insights into Poaceae evolution and supports new strategies to enhance forage quality.</title>
        <authorList>
            <person name="Carballo J."/>
            <person name="Santos B.A.C.M."/>
            <person name="Zappacosta D."/>
            <person name="Garbus I."/>
            <person name="Selva J.P."/>
            <person name="Gallo C.A."/>
            <person name="Diaz A."/>
            <person name="Albertini E."/>
            <person name="Caccamo M."/>
            <person name="Echenique V."/>
        </authorList>
    </citation>
    <scope>NUCLEOTIDE SEQUENCE [LARGE SCALE GENOMIC DNA]</scope>
    <source>
        <strain evidence="8">cv. Victoria</strain>
        <tissue evidence="6">Leaf</tissue>
    </source>
</reference>
<comment type="similarity">
    <text evidence="3">Belongs to the Bowman-Birk serine protease inhibitor family.</text>
</comment>
<dbReference type="EMBL" id="RWGY01000152">
    <property type="protein sequence ID" value="TVU03735.1"/>
    <property type="molecule type" value="Genomic_DNA"/>
</dbReference>
<keyword evidence="8" id="KW-1185">Reference proteome</keyword>
<dbReference type="GO" id="GO:0004867">
    <property type="term" value="F:serine-type endopeptidase inhibitor activity"/>
    <property type="evidence" value="ECO:0007669"/>
    <property type="project" value="UniProtKB-KW"/>
</dbReference>
<sequence>MKPQALLVTLAIVAVLAALPLAESQGTAPTQPLCCNDCGVCNRKFPPECFCNDASFRGCHPACKNCEKFTNSKGDTIFQCQDMKTNFCQRRC</sequence>
<evidence type="ECO:0000256" key="1">
    <source>
        <dbReference type="ARBA" id="ARBA00022690"/>
    </source>
</evidence>
<dbReference type="AlphaFoldDB" id="A0A5J9SXM5"/>
<dbReference type="GO" id="GO:0005576">
    <property type="term" value="C:extracellular region"/>
    <property type="evidence" value="ECO:0007669"/>
    <property type="project" value="InterPro"/>
</dbReference>
<organism evidence="6 8">
    <name type="scientific">Eragrostis curvula</name>
    <name type="common">weeping love grass</name>
    <dbReference type="NCBI Taxonomy" id="38414"/>
    <lineage>
        <taxon>Eukaryota</taxon>
        <taxon>Viridiplantae</taxon>
        <taxon>Streptophyta</taxon>
        <taxon>Embryophyta</taxon>
        <taxon>Tracheophyta</taxon>
        <taxon>Spermatophyta</taxon>
        <taxon>Magnoliopsida</taxon>
        <taxon>Liliopsida</taxon>
        <taxon>Poales</taxon>
        <taxon>Poaceae</taxon>
        <taxon>PACMAD clade</taxon>
        <taxon>Chloridoideae</taxon>
        <taxon>Eragrostideae</taxon>
        <taxon>Eragrostidinae</taxon>
        <taxon>Eragrostis</taxon>
    </lineage>
</organism>
<keyword evidence="3" id="KW-0722">Serine protease inhibitor</keyword>
<name>A0A5J9SXM5_9POAL</name>
<dbReference type="Pfam" id="PF00228">
    <property type="entry name" value="Bowman-Birk_leg"/>
    <property type="match status" value="1"/>
</dbReference>
<evidence type="ECO:0000313" key="6">
    <source>
        <dbReference type="EMBL" id="TVU03735.1"/>
    </source>
</evidence>
<feature type="signal peptide" evidence="4">
    <location>
        <begin position="1"/>
        <end position="24"/>
    </location>
</feature>
<dbReference type="SUPFAM" id="SSF57247">
    <property type="entry name" value="Bowman-Birk inhibitor, BBI"/>
    <property type="match status" value="1"/>
</dbReference>
<feature type="non-terminal residue" evidence="6">
    <location>
        <position position="1"/>
    </location>
</feature>
<dbReference type="Gramene" id="TVU36510">
    <property type="protein sequence ID" value="TVU36510"/>
    <property type="gene ID" value="EJB05_18446"/>
</dbReference>
<evidence type="ECO:0000256" key="4">
    <source>
        <dbReference type="SAM" id="SignalP"/>
    </source>
</evidence>
<proteinExistence type="inferred from homology"/>
<evidence type="ECO:0000256" key="3">
    <source>
        <dbReference type="RuleBase" id="RU003856"/>
    </source>
</evidence>
<evidence type="ECO:0000256" key="2">
    <source>
        <dbReference type="ARBA" id="ARBA00023157"/>
    </source>
</evidence>
<comment type="caution">
    <text evidence="6">The sequence shown here is derived from an EMBL/GenBank/DDBJ whole genome shotgun (WGS) entry which is preliminary data.</text>
</comment>
<dbReference type="SMART" id="SM00269">
    <property type="entry name" value="BowB"/>
    <property type="match status" value="1"/>
</dbReference>
<protein>
    <recommendedName>
        <fullName evidence="5">Bowman-Birk serine protease inhibitors family domain-containing protein</fullName>
    </recommendedName>
</protein>
<dbReference type="InterPro" id="IPR000877">
    <property type="entry name" value="Prot_inh_BBI"/>
</dbReference>
<keyword evidence="2" id="KW-1015">Disulfide bond</keyword>
<keyword evidence="1 3" id="KW-0646">Protease inhibitor</keyword>
<evidence type="ECO:0000259" key="5">
    <source>
        <dbReference type="SMART" id="SM00269"/>
    </source>
</evidence>
<dbReference type="OrthoDB" id="690985at2759"/>
<gene>
    <name evidence="7" type="ORF">EJB05_18446</name>
    <name evidence="6" type="ORF">EJB05_50721</name>
</gene>
<keyword evidence="4" id="KW-0732">Signal</keyword>
<dbReference type="Gramene" id="TVU03735">
    <property type="protein sequence ID" value="TVU03735"/>
    <property type="gene ID" value="EJB05_50721"/>
</dbReference>